<dbReference type="InterPro" id="IPR052097">
    <property type="entry name" value="SET-MYND_domain_protein"/>
</dbReference>
<dbReference type="SUPFAM" id="SSF48452">
    <property type="entry name" value="TPR-like"/>
    <property type="match status" value="1"/>
</dbReference>
<dbReference type="InterPro" id="IPR002893">
    <property type="entry name" value="Znf_MYND"/>
</dbReference>
<feature type="repeat" description="TPR" evidence="15">
    <location>
        <begin position="151"/>
        <end position="184"/>
    </location>
</feature>
<dbReference type="PANTHER" id="PTHR46165">
    <property type="entry name" value="SET AND MYND DOMAIN-CONTAINING PROTEIN 4"/>
    <property type="match status" value="1"/>
</dbReference>
<accession>A0A9P0H862</accession>
<dbReference type="GO" id="GO:0008270">
    <property type="term" value="F:zinc ion binding"/>
    <property type="evidence" value="ECO:0007669"/>
    <property type="project" value="UniProtKB-KW"/>
</dbReference>
<evidence type="ECO:0000256" key="6">
    <source>
        <dbReference type="ARBA" id="ARBA00022691"/>
    </source>
</evidence>
<dbReference type="Gene3D" id="1.25.40.10">
    <property type="entry name" value="Tetratricopeptide repeat domain"/>
    <property type="match status" value="2"/>
</dbReference>
<evidence type="ECO:0000256" key="3">
    <source>
        <dbReference type="ARBA" id="ARBA00022490"/>
    </source>
</evidence>
<name>A0A9P0H862_NEZVI</name>
<evidence type="ECO:0000256" key="2">
    <source>
        <dbReference type="ARBA" id="ARBA00004496"/>
    </source>
</evidence>
<evidence type="ECO:0000256" key="10">
    <source>
        <dbReference type="ARBA" id="ARBA00023242"/>
    </source>
</evidence>
<keyword evidence="5" id="KW-0808">Transferase</keyword>
<gene>
    <name evidence="17" type="ORF">NEZAVI_LOCUS7090</name>
</gene>
<keyword evidence="10" id="KW-0539">Nucleus</keyword>
<evidence type="ECO:0000256" key="7">
    <source>
        <dbReference type="ARBA" id="ARBA00022723"/>
    </source>
</evidence>
<comment type="subcellular location">
    <subcellularLocation>
        <location evidence="2">Cytoplasm</location>
    </subcellularLocation>
    <subcellularLocation>
        <location evidence="1">Nucleus</location>
    </subcellularLocation>
</comment>
<dbReference type="InterPro" id="IPR019734">
    <property type="entry name" value="TPR_rpt"/>
</dbReference>
<keyword evidence="8" id="KW-0863">Zinc-finger</keyword>
<dbReference type="GO" id="GO:0032259">
    <property type="term" value="P:methylation"/>
    <property type="evidence" value="ECO:0007669"/>
    <property type="project" value="UniProtKB-KW"/>
</dbReference>
<dbReference type="AlphaFoldDB" id="A0A9P0H862"/>
<evidence type="ECO:0000256" key="5">
    <source>
        <dbReference type="ARBA" id="ARBA00022679"/>
    </source>
</evidence>
<dbReference type="Pfam" id="PF13181">
    <property type="entry name" value="TPR_8"/>
    <property type="match status" value="1"/>
</dbReference>
<dbReference type="InterPro" id="IPR001214">
    <property type="entry name" value="SET_dom"/>
</dbReference>
<evidence type="ECO:0000256" key="1">
    <source>
        <dbReference type="ARBA" id="ARBA00004123"/>
    </source>
</evidence>
<feature type="domain" description="SET" evidence="16">
    <location>
        <begin position="243"/>
        <end position="495"/>
    </location>
</feature>
<dbReference type="Gene3D" id="6.10.140.2220">
    <property type="match status" value="1"/>
</dbReference>
<dbReference type="PROSITE" id="PS01360">
    <property type="entry name" value="ZF_MYND_1"/>
    <property type="match status" value="1"/>
</dbReference>
<evidence type="ECO:0000256" key="11">
    <source>
        <dbReference type="ARBA" id="ARBA00048985"/>
    </source>
</evidence>
<evidence type="ECO:0000256" key="8">
    <source>
        <dbReference type="ARBA" id="ARBA00022771"/>
    </source>
</evidence>
<evidence type="ECO:0000256" key="13">
    <source>
        <dbReference type="ARBA" id="ARBA00093635"/>
    </source>
</evidence>
<dbReference type="InterPro" id="IPR011990">
    <property type="entry name" value="TPR-like_helical_dom_sf"/>
</dbReference>
<dbReference type="CDD" id="cd10536">
    <property type="entry name" value="SET_SMYD4"/>
    <property type="match status" value="1"/>
</dbReference>
<evidence type="ECO:0000256" key="9">
    <source>
        <dbReference type="ARBA" id="ARBA00022833"/>
    </source>
</evidence>
<evidence type="ECO:0000256" key="15">
    <source>
        <dbReference type="PROSITE-ProRule" id="PRU00339"/>
    </source>
</evidence>
<evidence type="ECO:0000313" key="17">
    <source>
        <dbReference type="EMBL" id="CAH1397214.1"/>
    </source>
</evidence>
<comment type="function">
    <text evidence="12">Protein-lysine N-methyltransferase. Monomethylates PRMT5, modulating its transcriptional activity. May also act as a histone methyltransferase. Plays a critical role in cardiac development. Acts as a key epigenetic regulator of gene expression during cardiac development via its dual activities as a methyltransferase and negative regulator of HDAC1.</text>
</comment>
<dbReference type="GO" id="GO:0008757">
    <property type="term" value="F:S-adenosylmethionine-dependent methyltransferase activity"/>
    <property type="evidence" value="ECO:0007669"/>
    <property type="project" value="UniProtKB-ARBA"/>
</dbReference>
<dbReference type="PROSITE" id="PS50005">
    <property type="entry name" value="TPR"/>
    <property type="match status" value="1"/>
</dbReference>
<dbReference type="Gene3D" id="2.170.270.10">
    <property type="entry name" value="SET domain"/>
    <property type="match status" value="1"/>
</dbReference>
<reference evidence="17" key="1">
    <citation type="submission" date="2022-01" db="EMBL/GenBank/DDBJ databases">
        <authorList>
            <person name="King R."/>
        </authorList>
    </citation>
    <scope>NUCLEOTIDE SEQUENCE</scope>
</reference>
<dbReference type="InterPro" id="IPR046341">
    <property type="entry name" value="SET_dom_sf"/>
</dbReference>
<sequence>MENSDKSESLDDWQNFLDHISSKADKTGIIDEVQKRQSLQDKIQFCYDTDFIYDALKEWLHRCLQRPIVAKKSSVAEKFRLKGNACIKSSDNVTALRCYNRSLFYAPKDSDELRSAYGNRSYILMEMKHYSECIKDIDRAIMKNQPALRQIKLLARKGQALMALTKYSEAKETLEKAISLSNNFSDDSKRKSQKVLAEIKSLLKEISTEYKENQEVSSVENDSVRKEPTLNFVENPNFRSASKAISLVRSAAKGRHVIANGDIKFGDVLFVERPFAFVVLPEMSDKYCSYCCKAVYVPVPCENCPLACFCNESCRNSAQETFHKWECGGLEVCYSTGIIHLALRVALLGMLDENKEKYKEVSDLVSHLDESSGTDIFNYAVTATLLIVYFEEYTKLFEGPQRRKRLLNFGGILLLHISQLICNGHAITDIESQFDSVSHLLIEDQVRVATAIYPAASMMNHSCDPSIVNSFFESLLIVRSSKNLKKGDEVYNCYGPMVQKMNYEERQELLRSQYMFVCDCEGCDKKMGPVSDSIICHYCSAQLLFGSKLCNNCSKKVNIEVLKSELDTARDYFEEGRKLMGTGKFSDAYDLFKKSLAKYLKHCHKNHQKNLQCRDSLARICANLGREEEAYEYIIQNIVCIEDIYGEGAVELGQEILKLLTVATNIYNKNEKQSSKNRKILEHCIKLGHRGKLILELSYGAWHPRYKDFCKHLDYLSLAIMCNI</sequence>
<dbReference type="GO" id="GO:0008170">
    <property type="term" value="F:N-methyltransferase activity"/>
    <property type="evidence" value="ECO:0007669"/>
    <property type="project" value="UniProtKB-ARBA"/>
</dbReference>
<evidence type="ECO:0000256" key="14">
    <source>
        <dbReference type="ARBA" id="ARBA00093680"/>
    </source>
</evidence>
<dbReference type="GO" id="GO:0005634">
    <property type="term" value="C:nucleus"/>
    <property type="evidence" value="ECO:0007669"/>
    <property type="project" value="UniProtKB-SubCell"/>
</dbReference>
<dbReference type="SMART" id="SM00028">
    <property type="entry name" value="TPR"/>
    <property type="match status" value="4"/>
</dbReference>
<keyword evidence="6" id="KW-0949">S-adenosyl-L-methionine</keyword>
<dbReference type="GO" id="GO:0008276">
    <property type="term" value="F:protein methyltransferase activity"/>
    <property type="evidence" value="ECO:0007669"/>
    <property type="project" value="UniProtKB-ARBA"/>
</dbReference>
<keyword evidence="7" id="KW-0479">Metal-binding</keyword>
<keyword evidence="18" id="KW-1185">Reference proteome</keyword>
<evidence type="ECO:0000313" key="18">
    <source>
        <dbReference type="Proteomes" id="UP001152798"/>
    </source>
</evidence>
<dbReference type="Proteomes" id="UP001152798">
    <property type="component" value="Chromosome 3"/>
</dbReference>
<dbReference type="Gene3D" id="1.10.220.160">
    <property type="match status" value="1"/>
</dbReference>
<dbReference type="PANTHER" id="PTHR46165:SF2">
    <property type="entry name" value="SET AND MYND DOMAIN-CONTAINING PROTEIN 4"/>
    <property type="match status" value="1"/>
</dbReference>
<dbReference type="GO" id="GO:0005737">
    <property type="term" value="C:cytoplasm"/>
    <property type="evidence" value="ECO:0007669"/>
    <property type="project" value="UniProtKB-SubCell"/>
</dbReference>
<keyword evidence="4" id="KW-0489">Methyltransferase</keyword>
<protein>
    <recommendedName>
        <fullName evidence="13">Protein-lysine N-methyltransferase SMYD4</fullName>
    </recommendedName>
    <alternativeName>
        <fullName evidence="14">SET and MYND domain-containing protein 4</fullName>
    </alternativeName>
</protein>
<organism evidence="17 18">
    <name type="scientific">Nezara viridula</name>
    <name type="common">Southern green stink bug</name>
    <name type="synonym">Cimex viridulus</name>
    <dbReference type="NCBI Taxonomy" id="85310"/>
    <lineage>
        <taxon>Eukaryota</taxon>
        <taxon>Metazoa</taxon>
        <taxon>Ecdysozoa</taxon>
        <taxon>Arthropoda</taxon>
        <taxon>Hexapoda</taxon>
        <taxon>Insecta</taxon>
        <taxon>Pterygota</taxon>
        <taxon>Neoptera</taxon>
        <taxon>Paraneoptera</taxon>
        <taxon>Hemiptera</taxon>
        <taxon>Heteroptera</taxon>
        <taxon>Panheteroptera</taxon>
        <taxon>Pentatomomorpha</taxon>
        <taxon>Pentatomoidea</taxon>
        <taxon>Pentatomidae</taxon>
        <taxon>Pentatominae</taxon>
        <taxon>Nezara</taxon>
    </lineage>
</organism>
<dbReference type="Pfam" id="PF00856">
    <property type="entry name" value="SET"/>
    <property type="match status" value="1"/>
</dbReference>
<keyword evidence="9" id="KW-0862">Zinc</keyword>
<evidence type="ECO:0000256" key="12">
    <source>
        <dbReference type="ARBA" id="ARBA00093423"/>
    </source>
</evidence>
<dbReference type="EMBL" id="OV725079">
    <property type="protein sequence ID" value="CAH1397214.1"/>
    <property type="molecule type" value="Genomic_DNA"/>
</dbReference>
<dbReference type="SUPFAM" id="SSF82199">
    <property type="entry name" value="SET domain"/>
    <property type="match status" value="1"/>
</dbReference>
<dbReference type="GO" id="GO:0042826">
    <property type="term" value="F:histone deacetylase binding"/>
    <property type="evidence" value="ECO:0007669"/>
    <property type="project" value="TreeGrafter"/>
</dbReference>
<keyword evidence="15" id="KW-0802">TPR repeat</keyword>
<evidence type="ECO:0000256" key="4">
    <source>
        <dbReference type="ARBA" id="ARBA00022603"/>
    </source>
</evidence>
<dbReference type="OrthoDB" id="62495at2759"/>
<comment type="catalytic activity">
    <reaction evidence="11">
        <text>L-lysyl-[protein] + S-adenosyl-L-methionine = N(6)-methyl-L-lysyl-[protein] + S-adenosyl-L-homocysteine + H(+)</text>
        <dbReference type="Rhea" id="RHEA:51736"/>
        <dbReference type="Rhea" id="RHEA-COMP:9752"/>
        <dbReference type="Rhea" id="RHEA-COMP:13053"/>
        <dbReference type="ChEBI" id="CHEBI:15378"/>
        <dbReference type="ChEBI" id="CHEBI:29969"/>
        <dbReference type="ChEBI" id="CHEBI:57856"/>
        <dbReference type="ChEBI" id="CHEBI:59789"/>
        <dbReference type="ChEBI" id="CHEBI:61929"/>
    </reaction>
</comment>
<keyword evidence="3" id="KW-0963">Cytoplasm</keyword>
<dbReference type="PROSITE" id="PS50280">
    <property type="entry name" value="SET"/>
    <property type="match status" value="1"/>
</dbReference>
<dbReference type="InterPro" id="IPR044421">
    <property type="entry name" value="SMYD4_SET"/>
</dbReference>
<proteinExistence type="predicted"/>
<evidence type="ECO:0000259" key="16">
    <source>
        <dbReference type="PROSITE" id="PS50280"/>
    </source>
</evidence>